<protein>
    <recommendedName>
        <fullName evidence="5">DUF2314 domain-containing protein</fullName>
    </recommendedName>
</protein>
<keyword evidence="4" id="KW-1185">Reference proteome</keyword>
<accession>A0A1G7FRX6</accession>
<feature type="signal peptide" evidence="2">
    <location>
        <begin position="1"/>
        <end position="24"/>
    </location>
</feature>
<feature type="compositionally biased region" description="Low complexity" evidence="1">
    <location>
        <begin position="33"/>
        <end position="47"/>
    </location>
</feature>
<feature type="chain" id="PRO_5011620507" description="DUF2314 domain-containing protein" evidence="2">
    <location>
        <begin position="25"/>
        <end position="169"/>
    </location>
</feature>
<keyword evidence="2" id="KW-0732">Signal</keyword>
<gene>
    <name evidence="3" type="ORF">SAMN05421720_11247</name>
</gene>
<name>A0A1G7FRX6_9PROT</name>
<dbReference type="RefSeq" id="WP_092787449.1">
    <property type="nucleotide sequence ID" value="NZ_FNAP01000012.1"/>
</dbReference>
<sequence length="169" mass="18880">MRAVTGLLFTIMLVLSLTPQIASAGDPSPFDGPDPAASSGAEPAESPYWTPQLGDAERKPILDALRPEIEKATIGPVRFVVEVLRTDGEWAYIQAIPQRRGGQPLEWWSTPRFAEAWKNGEMSEVVMGLVRYDDEEGEWVLVDHVIGPTDVHWYNWMEKYGLPEALFSP</sequence>
<evidence type="ECO:0000256" key="2">
    <source>
        <dbReference type="SAM" id="SignalP"/>
    </source>
</evidence>
<evidence type="ECO:0008006" key="5">
    <source>
        <dbReference type="Google" id="ProtNLM"/>
    </source>
</evidence>
<dbReference type="AlphaFoldDB" id="A0A1G7FRX6"/>
<feature type="region of interest" description="Disordered" evidence="1">
    <location>
        <begin position="25"/>
        <end position="53"/>
    </location>
</feature>
<evidence type="ECO:0000256" key="1">
    <source>
        <dbReference type="SAM" id="MobiDB-lite"/>
    </source>
</evidence>
<reference evidence="3 4" key="1">
    <citation type="submission" date="2016-10" db="EMBL/GenBank/DDBJ databases">
        <authorList>
            <person name="de Groot N.N."/>
        </authorList>
    </citation>
    <scope>NUCLEOTIDE SEQUENCE [LARGE SCALE GENOMIC DNA]</scope>
    <source>
        <strain evidence="3 4">ATCC 700224</strain>
    </source>
</reference>
<organism evidence="3 4">
    <name type="scientific">Rhodospira trueperi</name>
    <dbReference type="NCBI Taxonomy" id="69960"/>
    <lineage>
        <taxon>Bacteria</taxon>
        <taxon>Pseudomonadati</taxon>
        <taxon>Pseudomonadota</taxon>
        <taxon>Alphaproteobacteria</taxon>
        <taxon>Rhodospirillales</taxon>
        <taxon>Rhodospirillaceae</taxon>
        <taxon>Rhodospira</taxon>
    </lineage>
</organism>
<dbReference type="Proteomes" id="UP000199412">
    <property type="component" value="Unassembled WGS sequence"/>
</dbReference>
<dbReference type="OrthoDB" id="5540942at2"/>
<evidence type="ECO:0000313" key="3">
    <source>
        <dbReference type="EMBL" id="SDE78628.1"/>
    </source>
</evidence>
<proteinExistence type="predicted"/>
<evidence type="ECO:0000313" key="4">
    <source>
        <dbReference type="Proteomes" id="UP000199412"/>
    </source>
</evidence>
<dbReference type="STRING" id="69960.SAMN05421720_11247"/>
<dbReference type="EMBL" id="FNAP01000012">
    <property type="protein sequence ID" value="SDE78628.1"/>
    <property type="molecule type" value="Genomic_DNA"/>
</dbReference>